<dbReference type="OrthoDB" id="3782166at2"/>
<gene>
    <name evidence="3" type="ORF">SAMN04489720_2447</name>
</gene>
<evidence type="ECO:0000256" key="1">
    <source>
        <dbReference type="ARBA" id="ARBA00007689"/>
    </source>
</evidence>
<evidence type="ECO:0000313" key="4">
    <source>
        <dbReference type="Proteomes" id="UP000198822"/>
    </source>
</evidence>
<dbReference type="Pfam" id="PF03795">
    <property type="entry name" value="YCII"/>
    <property type="match status" value="1"/>
</dbReference>
<dbReference type="InterPro" id="IPR005545">
    <property type="entry name" value="YCII"/>
</dbReference>
<protein>
    <submittedName>
        <fullName evidence="3">Uncharacterized conserved protein</fullName>
    </submittedName>
</protein>
<dbReference type="InterPro" id="IPR011008">
    <property type="entry name" value="Dimeric_a/b-barrel"/>
</dbReference>
<keyword evidence="4" id="KW-1185">Reference proteome</keyword>
<reference evidence="4" key="1">
    <citation type="submission" date="2016-10" db="EMBL/GenBank/DDBJ databases">
        <authorList>
            <person name="Varghese N."/>
            <person name="Submissions S."/>
        </authorList>
    </citation>
    <scope>NUCLEOTIDE SEQUENCE [LARGE SCALE GENOMIC DNA]</scope>
    <source>
        <strain evidence="4">DSM 22002</strain>
    </source>
</reference>
<sequence>MTTYAYFIHESDWDSDAYMPADGSKADGLSEDFGEFGAFEERVRELGGTIVGGQALQNARYGGRVTPGGEGRREEDAVFTDGANPELTEVVSGFYLIDVDDEDVARRIAAYVPTGGHIEWRRVFPME</sequence>
<dbReference type="Gene3D" id="3.30.70.1060">
    <property type="entry name" value="Dimeric alpha+beta barrel"/>
    <property type="match status" value="1"/>
</dbReference>
<feature type="domain" description="YCII-related" evidence="2">
    <location>
        <begin position="78"/>
        <end position="126"/>
    </location>
</feature>
<comment type="similarity">
    <text evidence="1">Belongs to the YciI family.</text>
</comment>
<dbReference type="SUPFAM" id="SSF54909">
    <property type="entry name" value="Dimeric alpha+beta barrel"/>
    <property type="match status" value="1"/>
</dbReference>
<evidence type="ECO:0000259" key="2">
    <source>
        <dbReference type="Pfam" id="PF03795"/>
    </source>
</evidence>
<evidence type="ECO:0000313" key="3">
    <source>
        <dbReference type="EMBL" id="SDH80488.1"/>
    </source>
</evidence>
<organism evidence="3 4">
    <name type="scientific">Agrococcus jejuensis</name>
    <dbReference type="NCBI Taxonomy" id="399736"/>
    <lineage>
        <taxon>Bacteria</taxon>
        <taxon>Bacillati</taxon>
        <taxon>Actinomycetota</taxon>
        <taxon>Actinomycetes</taxon>
        <taxon>Micrococcales</taxon>
        <taxon>Microbacteriaceae</taxon>
        <taxon>Agrococcus</taxon>
    </lineage>
</organism>
<dbReference type="EMBL" id="LT629695">
    <property type="protein sequence ID" value="SDH80488.1"/>
    <property type="molecule type" value="Genomic_DNA"/>
</dbReference>
<accession>A0A1G8FEB0</accession>
<name>A0A1G8FEB0_9MICO</name>
<proteinExistence type="inferred from homology"/>
<dbReference type="RefSeq" id="WP_092505386.1">
    <property type="nucleotide sequence ID" value="NZ_LT629695.1"/>
</dbReference>
<dbReference type="Proteomes" id="UP000198822">
    <property type="component" value="Chromosome I"/>
</dbReference>
<dbReference type="AlphaFoldDB" id="A0A1G8FEB0"/>